<dbReference type="FunFam" id="2.60.40.10:FF:000206">
    <property type="entry name" value="Sidekick cell adhesion molecule 2"/>
    <property type="match status" value="1"/>
</dbReference>
<dbReference type="GO" id="GO:0007411">
    <property type="term" value="P:axon guidance"/>
    <property type="evidence" value="ECO:0007669"/>
    <property type="project" value="TreeGrafter"/>
</dbReference>
<dbReference type="InterPro" id="IPR036179">
    <property type="entry name" value="Ig-like_dom_sf"/>
</dbReference>
<evidence type="ECO:0000259" key="5">
    <source>
        <dbReference type="PROSITE" id="PS50853"/>
    </source>
</evidence>
<dbReference type="Pfam" id="PF00041">
    <property type="entry name" value="fn3"/>
    <property type="match status" value="1"/>
</dbReference>
<dbReference type="PANTHER" id="PTHR44170">
    <property type="entry name" value="PROTEIN SIDEKICK"/>
    <property type="match status" value="1"/>
</dbReference>
<keyword evidence="1" id="KW-0677">Repeat</keyword>
<accession>A0A4W5KBB3</accession>
<reference evidence="6" key="3">
    <citation type="submission" date="2025-09" db="UniProtKB">
        <authorList>
            <consortium name="Ensembl"/>
        </authorList>
    </citation>
    <scope>IDENTIFICATION</scope>
</reference>
<keyword evidence="7" id="KW-1185">Reference proteome</keyword>
<dbReference type="Gene3D" id="2.60.40.10">
    <property type="entry name" value="Immunoglobulins"/>
    <property type="match status" value="2"/>
</dbReference>
<evidence type="ECO:0008006" key="8">
    <source>
        <dbReference type="Google" id="ProtNLM"/>
    </source>
</evidence>
<dbReference type="SMART" id="SM00060">
    <property type="entry name" value="FN3"/>
    <property type="match status" value="1"/>
</dbReference>
<dbReference type="PANTHER" id="PTHR44170:SF49">
    <property type="entry name" value="PROTEIN SIDEKICK-1 ISOFORM X1"/>
    <property type="match status" value="1"/>
</dbReference>
<dbReference type="InterPro" id="IPR013098">
    <property type="entry name" value="Ig_I-set"/>
</dbReference>
<dbReference type="PRINTS" id="PR00014">
    <property type="entry name" value="FNTYPEIII"/>
</dbReference>
<evidence type="ECO:0000256" key="1">
    <source>
        <dbReference type="ARBA" id="ARBA00022737"/>
    </source>
</evidence>
<dbReference type="SUPFAM" id="SSF49265">
    <property type="entry name" value="Fibronectin type III"/>
    <property type="match status" value="1"/>
</dbReference>
<evidence type="ECO:0000313" key="7">
    <source>
        <dbReference type="Proteomes" id="UP000314982"/>
    </source>
</evidence>
<evidence type="ECO:0000256" key="2">
    <source>
        <dbReference type="ARBA" id="ARBA00023157"/>
    </source>
</evidence>
<dbReference type="GO" id="GO:0030424">
    <property type="term" value="C:axon"/>
    <property type="evidence" value="ECO:0007669"/>
    <property type="project" value="TreeGrafter"/>
</dbReference>
<keyword evidence="3" id="KW-0393">Immunoglobulin domain</keyword>
<dbReference type="Pfam" id="PF07679">
    <property type="entry name" value="I-set"/>
    <property type="match status" value="1"/>
</dbReference>
<dbReference type="Proteomes" id="UP000314982">
    <property type="component" value="Unassembled WGS sequence"/>
</dbReference>
<reference evidence="7" key="1">
    <citation type="submission" date="2018-06" db="EMBL/GenBank/DDBJ databases">
        <title>Genome assembly of Danube salmon.</title>
        <authorList>
            <person name="Macqueen D.J."/>
            <person name="Gundappa M.K."/>
        </authorList>
    </citation>
    <scope>NUCLEOTIDE SEQUENCE [LARGE SCALE GENOMIC DNA]</scope>
</reference>
<name>A0A4W5KBB3_9TELE</name>
<sequence>MVLYLCSFQWHRGAVPLQPSGGRVSVLSGSLTISQTWSGDIGDYTCTVTSQAGNQSRSARLEVIELPHSPRSLSVSLNDSDGRSVLLSWLRPFDGNSPLLHYILELSENNSPWKVYMSEVGPAVTQVTVGGLTPARTYQFRLCAVNQVGRGQYSGETQR</sequence>
<protein>
    <recommendedName>
        <fullName evidence="8">Fibronectin type-III domain-containing protein</fullName>
    </recommendedName>
</protein>
<evidence type="ECO:0000256" key="3">
    <source>
        <dbReference type="ARBA" id="ARBA00023319"/>
    </source>
</evidence>
<dbReference type="GO" id="GO:0007420">
    <property type="term" value="P:brain development"/>
    <property type="evidence" value="ECO:0007669"/>
    <property type="project" value="TreeGrafter"/>
</dbReference>
<dbReference type="GO" id="GO:0005886">
    <property type="term" value="C:plasma membrane"/>
    <property type="evidence" value="ECO:0007669"/>
    <property type="project" value="TreeGrafter"/>
</dbReference>
<dbReference type="GeneTree" id="ENSGT00940000157747"/>
<reference evidence="6" key="2">
    <citation type="submission" date="2025-08" db="UniProtKB">
        <authorList>
            <consortium name="Ensembl"/>
        </authorList>
    </citation>
    <scope>IDENTIFICATION</scope>
</reference>
<dbReference type="STRING" id="62062.ENSHHUP00000009236"/>
<dbReference type="AlphaFoldDB" id="A0A4W5KBB3"/>
<feature type="domain" description="Ig-like" evidence="4">
    <location>
        <begin position="7"/>
        <end position="62"/>
    </location>
</feature>
<evidence type="ECO:0000313" key="6">
    <source>
        <dbReference type="Ensembl" id="ENSHHUP00000009236.1"/>
    </source>
</evidence>
<dbReference type="InterPro" id="IPR013783">
    <property type="entry name" value="Ig-like_fold"/>
</dbReference>
<proteinExistence type="predicted"/>
<feature type="domain" description="Fibronectin type-III" evidence="5">
    <location>
        <begin position="69"/>
        <end position="159"/>
    </location>
</feature>
<dbReference type="GO" id="GO:0098632">
    <property type="term" value="F:cell-cell adhesion mediator activity"/>
    <property type="evidence" value="ECO:0007669"/>
    <property type="project" value="TreeGrafter"/>
</dbReference>
<organism evidence="6 7">
    <name type="scientific">Hucho hucho</name>
    <name type="common">huchen</name>
    <dbReference type="NCBI Taxonomy" id="62062"/>
    <lineage>
        <taxon>Eukaryota</taxon>
        <taxon>Metazoa</taxon>
        <taxon>Chordata</taxon>
        <taxon>Craniata</taxon>
        <taxon>Vertebrata</taxon>
        <taxon>Euteleostomi</taxon>
        <taxon>Actinopterygii</taxon>
        <taxon>Neopterygii</taxon>
        <taxon>Teleostei</taxon>
        <taxon>Protacanthopterygii</taxon>
        <taxon>Salmoniformes</taxon>
        <taxon>Salmonidae</taxon>
        <taxon>Salmoninae</taxon>
        <taxon>Hucho</taxon>
    </lineage>
</organism>
<keyword evidence="2" id="KW-1015">Disulfide bond</keyword>
<dbReference type="SUPFAM" id="SSF48726">
    <property type="entry name" value="Immunoglobulin"/>
    <property type="match status" value="1"/>
</dbReference>
<dbReference type="PROSITE" id="PS50853">
    <property type="entry name" value="FN3"/>
    <property type="match status" value="1"/>
</dbReference>
<dbReference type="InterPro" id="IPR003961">
    <property type="entry name" value="FN3_dom"/>
</dbReference>
<dbReference type="InterPro" id="IPR036116">
    <property type="entry name" value="FN3_sf"/>
</dbReference>
<dbReference type="Ensembl" id="ENSHHUT00000009516.1">
    <property type="protein sequence ID" value="ENSHHUP00000009236.1"/>
    <property type="gene ID" value="ENSHHUG00000005633.1"/>
</dbReference>
<dbReference type="CDD" id="cd00063">
    <property type="entry name" value="FN3"/>
    <property type="match status" value="1"/>
</dbReference>
<evidence type="ECO:0000259" key="4">
    <source>
        <dbReference type="PROSITE" id="PS50835"/>
    </source>
</evidence>
<dbReference type="PROSITE" id="PS50835">
    <property type="entry name" value="IG_LIKE"/>
    <property type="match status" value="1"/>
</dbReference>
<dbReference type="InterPro" id="IPR007110">
    <property type="entry name" value="Ig-like_dom"/>
</dbReference>